<keyword evidence="5" id="KW-1185">Reference proteome</keyword>
<dbReference type="PROSITE" id="PS51208">
    <property type="entry name" value="AUTOTRANSPORTER"/>
    <property type="match status" value="1"/>
</dbReference>
<dbReference type="SUPFAM" id="SSF103515">
    <property type="entry name" value="Autotransporter"/>
    <property type="match status" value="1"/>
</dbReference>
<reference evidence="5" key="1">
    <citation type="submission" date="2016-10" db="EMBL/GenBank/DDBJ databases">
        <authorList>
            <person name="Varghese N."/>
            <person name="Submissions S."/>
        </authorList>
    </citation>
    <scope>NUCLEOTIDE SEQUENCE [LARGE SCALE GENOMIC DNA]</scope>
    <source>
        <strain evidence="5">DSM 1565</strain>
    </source>
</reference>
<dbReference type="Proteomes" id="UP000199423">
    <property type="component" value="Unassembled WGS sequence"/>
</dbReference>
<dbReference type="InterPro" id="IPR005546">
    <property type="entry name" value="Autotransporte_beta"/>
</dbReference>
<evidence type="ECO:0000259" key="3">
    <source>
        <dbReference type="PROSITE" id="PS51208"/>
    </source>
</evidence>
<dbReference type="SMART" id="SM00869">
    <property type="entry name" value="Autotransporter"/>
    <property type="match status" value="1"/>
</dbReference>
<dbReference type="InterPro" id="IPR036709">
    <property type="entry name" value="Autotransporte_beta_dom_sf"/>
</dbReference>
<dbReference type="AlphaFoldDB" id="A0A1I7N617"/>
<dbReference type="NCBIfam" id="TIGR01414">
    <property type="entry name" value="autotrans_barl"/>
    <property type="match status" value="1"/>
</dbReference>
<evidence type="ECO:0000313" key="4">
    <source>
        <dbReference type="EMBL" id="SFV30092.1"/>
    </source>
</evidence>
<accession>A0A1I7N617</accession>
<dbReference type="GO" id="GO:0019867">
    <property type="term" value="C:outer membrane"/>
    <property type="evidence" value="ECO:0007669"/>
    <property type="project" value="InterPro"/>
</dbReference>
<feature type="domain" description="Autotransporter" evidence="3">
    <location>
        <begin position="964"/>
        <end position="1240"/>
    </location>
</feature>
<evidence type="ECO:0000313" key="5">
    <source>
        <dbReference type="Proteomes" id="UP000199423"/>
    </source>
</evidence>
<dbReference type="OrthoDB" id="7872833at2"/>
<protein>
    <submittedName>
        <fullName evidence="4">Outer membrane autotransporter barrel domain-containing protein</fullName>
    </submittedName>
</protein>
<dbReference type="EMBL" id="FPCH01000001">
    <property type="protein sequence ID" value="SFV30092.1"/>
    <property type="molecule type" value="Genomic_DNA"/>
</dbReference>
<gene>
    <name evidence="4" type="ORF">SAMN04488557_1408</name>
</gene>
<dbReference type="STRING" id="51670.SAMN04488557_1408"/>
<feature type="region of interest" description="Disordered" evidence="1">
    <location>
        <begin position="670"/>
        <end position="689"/>
    </location>
</feature>
<feature type="signal peptide" evidence="2">
    <location>
        <begin position="1"/>
        <end position="34"/>
    </location>
</feature>
<dbReference type="Gene3D" id="2.40.128.130">
    <property type="entry name" value="Autotransporter beta-domain"/>
    <property type="match status" value="1"/>
</dbReference>
<feature type="chain" id="PRO_5011499734" evidence="2">
    <location>
        <begin position="35"/>
        <end position="1240"/>
    </location>
</feature>
<evidence type="ECO:0000256" key="1">
    <source>
        <dbReference type="SAM" id="MobiDB-lite"/>
    </source>
</evidence>
<dbReference type="RefSeq" id="WP_092865949.1">
    <property type="nucleotide sequence ID" value="NZ_FPCH01000001.1"/>
</dbReference>
<organism evidence="4 5">
    <name type="scientific">Hyphomicrobium facile</name>
    <dbReference type="NCBI Taxonomy" id="51670"/>
    <lineage>
        <taxon>Bacteria</taxon>
        <taxon>Pseudomonadati</taxon>
        <taxon>Pseudomonadota</taxon>
        <taxon>Alphaproteobacteria</taxon>
        <taxon>Hyphomicrobiales</taxon>
        <taxon>Hyphomicrobiaceae</taxon>
        <taxon>Hyphomicrobium</taxon>
    </lineage>
</organism>
<feature type="compositionally biased region" description="Acidic residues" evidence="1">
    <location>
        <begin position="674"/>
        <end position="684"/>
    </location>
</feature>
<dbReference type="Pfam" id="PF03797">
    <property type="entry name" value="Autotransporter"/>
    <property type="match status" value="1"/>
</dbReference>
<sequence length="1240" mass="127207">MSVSNHVLRRPAAQLMLASLGAALCMGVSQQALAACAGSVASPNSNAVTVLCNNAGGDPNANLTVNDNTTYVDTTTKASGSNVLLQFDGHGRELINNGTITNDRIINGGSGRNHTAVVMGASTINAGNGTTFDSVTVGATTTTIKLGPTVNAGWVNQSIVLGSYDGDDFAPGQAFVIQSVDTVNNTVTVVGVVPSTYTGAGDQRYSIVSNYGGTTTVNGVAYNNVIINSGTISSSIKGAEITANQTGASPTITSASNTGTVKGVTTSVAGTYLIQNNASGTIKATHDGIGTTAAVEAGGQVTSLTIENSGKIIAERTTALTLAAVSATAAPTATEANWPGFTAQNVALVSGVYSEEEAQSITVNNRAGGLIQGKGDYSGALYLRAEEQSITNYGTIEHLSSSGDYSKGYAIASVSNGGEIRELEFTNYGTVHGDILSVNGNALRWYALSTSGIGSVDSRLLINSHTGQANSEIENKASGTIIGNFWYSNGEHELENEGKIVGNIDVDQRDTTYGTVSGSVVTVLAGDDDNPGPSNNTSQGAGFTIRGDKTFEFENSGSFTGNLTITNATSTITNGVYGSQTINKTVASDNSIENSGKFDGNITIKDVAGAKNTVTLVDDGFGRKDDGSVNTATGNITATTGTGNNILNLEGTGTLRGDVSKFTTLKLAASDDAGGGDDDDDDDAPAASGGPNWTLAFGKTFEFLSAANIDAGTLNVAGTLKTPTANIGEDGTLKGTGTIEGNVLNKGTIDLEDNTLHVVGNVTLDDDAKLATTITNSGNGILAITGHLNADDDAAVVANLERVVWSGESFTVATTTTGITGLPEVAETALMHWDASVVSNNLIITADVVDANEIEGISKPGASAINALLGFDSELGVAMLGVEDEDDVRKAGNQLAPETNFATQQAAIALNNAVGQHIDMRLNAVGATGAAPVASGPYGLGMKQPSDPNRSNLGGGLKDDADFVAPRSAALWGQAFGAGLNQNGREQVDGYDARIYGALAGYDNWISPGVRVGVAGGYANTRITGDGDTSRNHTEIDSYLFQAYGAVKGSGWYASARTGFTWNDYDTTRVLTIPFTDKAEGSHDGGQFNASVEIGAPMRFASTILTPVASLTYSRLHQNGYTESSDGGMALDVASQDNDSLVSGLGLKVLVPIANDTVIQGRALWLHEFADDAQNVTASFAAGGGTFAAGGPAVGRDTAALGVGMLAQISAESTFELNYDANVREDYLAHIGSARIDVHF</sequence>
<name>A0A1I7N617_9HYPH</name>
<evidence type="ECO:0000256" key="2">
    <source>
        <dbReference type="SAM" id="SignalP"/>
    </source>
</evidence>
<proteinExistence type="predicted"/>
<dbReference type="InterPro" id="IPR006315">
    <property type="entry name" value="OM_autotransptr_brl_dom"/>
</dbReference>
<keyword evidence="2" id="KW-0732">Signal</keyword>